<sequence>EKELDTMDKRREWLMKKDKRIVFYYTPFHGSWLNHVEYRFGILNAKCLHESFNSPGQIYNSINGFVDLWNDVLAKPTKWKYTG</sequence>
<gene>
    <name evidence="1" type="ORF">S03H2_03751</name>
</gene>
<name>X1GDG7_9ZZZZ</name>
<reference evidence="1" key="1">
    <citation type="journal article" date="2014" name="Front. Microbiol.">
        <title>High frequency of phylogenetically diverse reductive dehalogenase-homologous genes in deep subseafloor sedimentary metagenomes.</title>
        <authorList>
            <person name="Kawai M."/>
            <person name="Futagami T."/>
            <person name="Toyoda A."/>
            <person name="Takaki Y."/>
            <person name="Nishi S."/>
            <person name="Hori S."/>
            <person name="Arai W."/>
            <person name="Tsubouchi T."/>
            <person name="Morono Y."/>
            <person name="Uchiyama I."/>
            <person name="Ito T."/>
            <person name="Fujiyama A."/>
            <person name="Inagaki F."/>
            <person name="Takami H."/>
        </authorList>
    </citation>
    <scope>NUCLEOTIDE SEQUENCE</scope>
    <source>
        <strain evidence="1">Expedition CK06-06</strain>
    </source>
</reference>
<comment type="caution">
    <text evidence="1">The sequence shown here is derived from an EMBL/GenBank/DDBJ whole genome shotgun (WGS) entry which is preliminary data.</text>
</comment>
<evidence type="ECO:0000313" key="1">
    <source>
        <dbReference type="EMBL" id="GAH31063.1"/>
    </source>
</evidence>
<proteinExistence type="predicted"/>
<dbReference type="EMBL" id="BARU01001419">
    <property type="protein sequence ID" value="GAH31063.1"/>
    <property type="molecule type" value="Genomic_DNA"/>
</dbReference>
<organism evidence="1">
    <name type="scientific">marine sediment metagenome</name>
    <dbReference type="NCBI Taxonomy" id="412755"/>
    <lineage>
        <taxon>unclassified sequences</taxon>
        <taxon>metagenomes</taxon>
        <taxon>ecological metagenomes</taxon>
    </lineage>
</organism>
<accession>X1GDG7</accession>
<protein>
    <submittedName>
        <fullName evidence="1">Uncharacterized protein</fullName>
    </submittedName>
</protein>
<feature type="non-terminal residue" evidence="1">
    <location>
        <position position="1"/>
    </location>
</feature>
<dbReference type="AlphaFoldDB" id="X1GDG7"/>